<dbReference type="SUPFAM" id="SSF53300">
    <property type="entry name" value="vWA-like"/>
    <property type="match status" value="1"/>
</dbReference>
<dbReference type="InParanoid" id="A0A1E7FV71"/>
<proteinExistence type="predicted"/>
<dbReference type="OrthoDB" id="36719at2759"/>
<protein>
    <submittedName>
        <fullName evidence="1">Uncharacterized protein</fullName>
    </submittedName>
</protein>
<organism evidence="1 2">
    <name type="scientific">Fragilariopsis cylindrus CCMP1102</name>
    <dbReference type="NCBI Taxonomy" id="635003"/>
    <lineage>
        <taxon>Eukaryota</taxon>
        <taxon>Sar</taxon>
        <taxon>Stramenopiles</taxon>
        <taxon>Ochrophyta</taxon>
        <taxon>Bacillariophyta</taxon>
        <taxon>Bacillariophyceae</taxon>
        <taxon>Bacillariophycidae</taxon>
        <taxon>Bacillariales</taxon>
        <taxon>Bacillariaceae</taxon>
        <taxon>Fragilariopsis</taxon>
    </lineage>
</organism>
<dbReference type="KEGG" id="fcy:FRACYDRAFT_267134"/>
<evidence type="ECO:0000313" key="2">
    <source>
        <dbReference type="Proteomes" id="UP000095751"/>
    </source>
</evidence>
<reference evidence="1 2" key="1">
    <citation type="submission" date="2016-09" db="EMBL/GenBank/DDBJ databases">
        <title>Extensive genetic diversity and differential bi-allelic expression allows diatom success in the polar Southern Ocean.</title>
        <authorList>
            <consortium name="DOE Joint Genome Institute"/>
            <person name="Mock T."/>
            <person name="Otillar R.P."/>
            <person name="Strauss J."/>
            <person name="Dupont C."/>
            <person name="Frickenhaus S."/>
            <person name="Maumus F."/>
            <person name="Mcmullan M."/>
            <person name="Sanges R."/>
            <person name="Schmutz J."/>
            <person name="Toseland A."/>
            <person name="Valas R."/>
            <person name="Veluchamy A."/>
            <person name="Ward B.J."/>
            <person name="Allen A."/>
            <person name="Barry K."/>
            <person name="Falciatore A."/>
            <person name="Ferrante M."/>
            <person name="Fortunato A.E."/>
            <person name="Gloeckner G."/>
            <person name="Gruber A."/>
            <person name="Hipkin R."/>
            <person name="Janech M."/>
            <person name="Kroth P."/>
            <person name="Leese F."/>
            <person name="Lindquist E."/>
            <person name="Lyon B.R."/>
            <person name="Martin J."/>
            <person name="Mayer C."/>
            <person name="Parker M."/>
            <person name="Quesneville H."/>
            <person name="Raymond J."/>
            <person name="Uhlig C."/>
            <person name="Valentin K.U."/>
            <person name="Worden A.Z."/>
            <person name="Armbrust E.V."/>
            <person name="Bowler C."/>
            <person name="Green B."/>
            <person name="Moulton V."/>
            <person name="Van Oosterhout C."/>
            <person name="Grigoriev I."/>
        </authorList>
    </citation>
    <scope>NUCLEOTIDE SEQUENCE [LARGE SCALE GENOMIC DNA]</scope>
    <source>
        <strain evidence="1 2">CCMP1102</strain>
    </source>
</reference>
<dbReference type="AlphaFoldDB" id="A0A1E7FV71"/>
<sequence length="427" mass="48242">MSGAQPKKYVKIDGVMKMNPAYKAWKNNQKDGSPPILASATALPVVSNMDDHMKMNEDLGMNVLLAESTDATIEMMQEPEISLAAGMQPDEMVDKLGEILAKYEVPIGLMNKLMMLSEYASLEFIVDDSGSMQMDSDTINPKTKRANTRWEEAHQRLKEMVEILAYVPFNQIGVEFLNRKDRISLKRNGMAPPQFLAGAHDQIDAIFARKPSGTTPALEKIQESFLRGQGVNIARYIFGDGLPNGGQVAIKEIVSLIKNRVDPAMNPVTFLSCTNDDDAVEWMKDAEEVAPYCSESDDYGDESREVLGDQGEALPYTRGFWLICQLVAAMNPDDLDAMDESVPFTKQTLDNLLGIQHNEQSFRYYFDCFVKNQQIRKVRIDSRTGQQEQSDLLKKRTQWNYQEFLRAPVAKQIPQVQQYNRQMAQIL</sequence>
<dbReference type="InterPro" id="IPR036465">
    <property type="entry name" value="vWFA_dom_sf"/>
</dbReference>
<dbReference type="Proteomes" id="UP000095751">
    <property type="component" value="Unassembled WGS sequence"/>
</dbReference>
<dbReference type="EMBL" id="KV784353">
    <property type="protein sequence ID" value="OEU22046.1"/>
    <property type="molecule type" value="Genomic_DNA"/>
</dbReference>
<accession>A0A1E7FV71</accession>
<keyword evidence="2" id="KW-1185">Reference proteome</keyword>
<name>A0A1E7FV71_9STRA</name>
<evidence type="ECO:0000313" key="1">
    <source>
        <dbReference type="EMBL" id="OEU22046.1"/>
    </source>
</evidence>
<gene>
    <name evidence="1" type="ORF">FRACYDRAFT_267134</name>
</gene>